<organism evidence="2 3">
    <name type="scientific">Pseudolysinimonas kribbensis</name>
    <dbReference type="NCBI Taxonomy" id="433641"/>
    <lineage>
        <taxon>Bacteria</taxon>
        <taxon>Bacillati</taxon>
        <taxon>Actinomycetota</taxon>
        <taxon>Actinomycetes</taxon>
        <taxon>Micrococcales</taxon>
        <taxon>Microbacteriaceae</taxon>
        <taxon>Pseudolysinimonas</taxon>
    </lineage>
</organism>
<evidence type="ECO:0000259" key="1">
    <source>
        <dbReference type="Pfam" id="PF01979"/>
    </source>
</evidence>
<protein>
    <submittedName>
        <fullName evidence="2">Amidohydrolase</fullName>
    </submittedName>
</protein>
<dbReference type="Proteomes" id="UP001157034">
    <property type="component" value="Unassembled WGS sequence"/>
</dbReference>
<dbReference type="InterPro" id="IPR011059">
    <property type="entry name" value="Metal-dep_hydrolase_composite"/>
</dbReference>
<dbReference type="PANTHER" id="PTHR42717">
    <property type="entry name" value="DIHYDROOROTASE-RELATED"/>
    <property type="match status" value="1"/>
</dbReference>
<dbReference type="InterPro" id="IPR020043">
    <property type="entry name" value="Deacetylase_Atu3266-like"/>
</dbReference>
<dbReference type="Gene3D" id="3.20.20.140">
    <property type="entry name" value="Metal-dependent hydrolases"/>
    <property type="match status" value="1"/>
</dbReference>
<evidence type="ECO:0000313" key="3">
    <source>
        <dbReference type="Proteomes" id="UP001157034"/>
    </source>
</evidence>
<dbReference type="SUPFAM" id="SSF51338">
    <property type="entry name" value="Composite domain of metallo-dependent hydrolases"/>
    <property type="match status" value="1"/>
</dbReference>
<keyword evidence="3" id="KW-1185">Reference proteome</keyword>
<dbReference type="RefSeq" id="WP_284253562.1">
    <property type="nucleotide sequence ID" value="NZ_BAAAQO010000002.1"/>
</dbReference>
<dbReference type="Pfam" id="PF01979">
    <property type="entry name" value="Amidohydro_1"/>
    <property type="match status" value="1"/>
</dbReference>
<proteinExistence type="predicted"/>
<reference evidence="3" key="1">
    <citation type="journal article" date="2019" name="Int. J. Syst. Evol. Microbiol.">
        <title>The Global Catalogue of Microorganisms (GCM) 10K type strain sequencing project: providing services to taxonomists for standard genome sequencing and annotation.</title>
        <authorList>
            <consortium name="The Broad Institute Genomics Platform"/>
            <consortium name="The Broad Institute Genome Sequencing Center for Infectious Disease"/>
            <person name="Wu L."/>
            <person name="Ma J."/>
        </authorList>
    </citation>
    <scope>NUCLEOTIDE SEQUENCE [LARGE SCALE GENOMIC DNA]</scope>
    <source>
        <strain evidence="3">NBRC 108894</strain>
    </source>
</reference>
<feature type="domain" description="Amidohydrolase-related" evidence="1">
    <location>
        <begin position="55"/>
        <end position="343"/>
    </location>
</feature>
<evidence type="ECO:0000313" key="2">
    <source>
        <dbReference type="EMBL" id="GMA94663.1"/>
    </source>
</evidence>
<dbReference type="InterPro" id="IPR006680">
    <property type="entry name" value="Amidohydro-rel"/>
</dbReference>
<sequence length="395" mass="41772">MTDLDLLISGGRVLDPSRAIDLFADLAIRDGRVVEIASRIERARAARVVDATGALVTPGLVDLHTHVLGGVLDSCADPDDVGIRSGVTTVVDAGSAGAGTIGAFANWIIPNRRTRVIPFLHIATTGFATNPEITAESDVDFKLVERSLTQYEGLIGGLKVRMVNPALRILGIEMLRRSVEIAHAAGLPVMVHIGDVHGEGPADLGARTLELLGPGDIVTHLFTPHPGGILDGRRRVIPEAFAAAERGIRFDAAHGRGNFSFDVAREVFDQGIRIDAISTDMTAAGRRDVVYTMTEVMSRYLGLGFDLAEVIALSTSGPADAARRDDVGSLTIGGTADVSILDVVTGSWEAVDSVGQTLRLDRLILPRTTVRAGELIAPGPGPHARGWLPDSFEPG</sequence>
<dbReference type="Gene3D" id="2.30.40.10">
    <property type="entry name" value="Urease, subunit C, domain 1"/>
    <property type="match status" value="1"/>
</dbReference>
<accession>A0ABQ6K229</accession>
<dbReference type="InterPro" id="IPR032466">
    <property type="entry name" value="Metal_Hydrolase"/>
</dbReference>
<dbReference type="EMBL" id="BSVB01000001">
    <property type="protein sequence ID" value="GMA94663.1"/>
    <property type="molecule type" value="Genomic_DNA"/>
</dbReference>
<dbReference type="PANTHER" id="PTHR42717:SF1">
    <property type="entry name" value="IMIDAZOLONEPROPIONASE AND RELATED AMIDOHYDROLASES"/>
    <property type="match status" value="1"/>
</dbReference>
<comment type="caution">
    <text evidence="2">The sequence shown here is derived from an EMBL/GenBank/DDBJ whole genome shotgun (WGS) entry which is preliminary data.</text>
</comment>
<gene>
    <name evidence="2" type="ORF">GCM10025881_14870</name>
</gene>
<name>A0ABQ6K229_9MICO</name>
<dbReference type="SUPFAM" id="SSF51556">
    <property type="entry name" value="Metallo-dependent hydrolases"/>
    <property type="match status" value="1"/>
</dbReference>